<keyword evidence="4" id="KW-0804">Transcription</keyword>
<organism evidence="6 7">
    <name type="scientific">Proteiniclasticum ruminis</name>
    <dbReference type="NCBI Taxonomy" id="398199"/>
    <lineage>
        <taxon>Bacteria</taxon>
        <taxon>Bacillati</taxon>
        <taxon>Bacillota</taxon>
        <taxon>Clostridia</taxon>
        <taxon>Eubacteriales</taxon>
        <taxon>Clostridiaceae</taxon>
        <taxon>Proteiniclasticum</taxon>
    </lineage>
</organism>
<dbReference type="FunFam" id="1.10.10.10:FF:000001">
    <property type="entry name" value="LysR family transcriptional regulator"/>
    <property type="match status" value="1"/>
</dbReference>
<dbReference type="Proteomes" id="UP000183255">
    <property type="component" value="Unassembled WGS sequence"/>
</dbReference>
<dbReference type="GO" id="GO:0005829">
    <property type="term" value="C:cytosol"/>
    <property type="evidence" value="ECO:0007669"/>
    <property type="project" value="TreeGrafter"/>
</dbReference>
<dbReference type="InterPro" id="IPR005119">
    <property type="entry name" value="LysR_subst-bd"/>
</dbReference>
<dbReference type="InterPro" id="IPR036388">
    <property type="entry name" value="WH-like_DNA-bd_sf"/>
</dbReference>
<proteinExistence type="inferred from homology"/>
<dbReference type="InterPro" id="IPR036390">
    <property type="entry name" value="WH_DNA-bd_sf"/>
</dbReference>
<evidence type="ECO:0000313" key="7">
    <source>
        <dbReference type="Proteomes" id="UP000183255"/>
    </source>
</evidence>
<dbReference type="RefSeq" id="WP_031577429.1">
    <property type="nucleotide sequence ID" value="NZ_FNDZ01000010.1"/>
</dbReference>
<evidence type="ECO:0000256" key="2">
    <source>
        <dbReference type="ARBA" id="ARBA00023015"/>
    </source>
</evidence>
<accession>A0A1G8RZF7</accession>
<keyword evidence="2" id="KW-0805">Transcription regulation</keyword>
<evidence type="ECO:0000256" key="3">
    <source>
        <dbReference type="ARBA" id="ARBA00023125"/>
    </source>
</evidence>
<dbReference type="SUPFAM" id="SSF46785">
    <property type="entry name" value="Winged helix' DNA-binding domain"/>
    <property type="match status" value="1"/>
</dbReference>
<dbReference type="Pfam" id="PF03466">
    <property type="entry name" value="LysR_substrate"/>
    <property type="match status" value="1"/>
</dbReference>
<evidence type="ECO:0000259" key="5">
    <source>
        <dbReference type="PROSITE" id="PS50931"/>
    </source>
</evidence>
<dbReference type="PANTHER" id="PTHR30419">
    <property type="entry name" value="HTH-TYPE TRANSCRIPTIONAL REGULATOR YBHD"/>
    <property type="match status" value="1"/>
</dbReference>
<reference evidence="6 7" key="1">
    <citation type="submission" date="2016-10" db="EMBL/GenBank/DDBJ databases">
        <authorList>
            <person name="de Groot N.N."/>
        </authorList>
    </citation>
    <scope>NUCLEOTIDE SEQUENCE [LARGE SCALE GENOMIC DNA]</scope>
    <source>
        <strain evidence="6 7">CGMCC 1.5058</strain>
    </source>
</reference>
<keyword evidence="3 6" id="KW-0238">DNA-binding</keyword>
<sequence>MDFRQLQYVLAVAEERSITKAAQSLYVSQPAMSHYIQKTEEELGVLLFDRTTTPLSLTYAGEEYVKSARIILEIHSDLLKKLRDIGGNLQGRLHLGMPKDRAAFMLPLILPVFKQKYPRIEVEITTDHGDNLKELLEKGRIDFMILPFFLKEPQFETYKIHEERLLLVAKKGVLPEDAFLSPHQVDLKKLKDEHFLLLKSDHVSRKATDLLFRTLKMKPERITTLTSSSMTYRMASKGFGIAIIPEMTTKLVKLEDPVDILELTGNPVTWDVMAVFRKEQYIGQVEKDFFSIASKVYTDLQKDS</sequence>
<dbReference type="Pfam" id="PF00126">
    <property type="entry name" value="HTH_1"/>
    <property type="match status" value="1"/>
</dbReference>
<name>A0A1G8RZF7_9CLOT</name>
<gene>
    <name evidence="6" type="ORF">SAMN05421804_11019</name>
</gene>
<dbReference type="Gene3D" id="3.40.190.290">
    <property type="match status" value="1"/>
</dbReference>
<dbReference type="PRINTS" id="PR00039">
    <property type="entry name" value="HTHLYSR"/>
</dbReference>
<dbReference type="InterPro" id="IPR000847">
    <property type="entry name" value="LysR_HTH_N"/>
</dbReference>
<dbReference type="CDD" id="cd05466">
    <property type="entry name" value="PBP2_LTTR_substrate"/>
    <property type="match status" value="1"/>
</dbReference>
<protein>
    <submittedName>
        <fullName evidence="6">DNA-binding transcriptional regulator, LysR family</fullName>
    </submittedName>
</protein>
<feature type="domain" description="HTH lysR-type" evidence="5">
    <location>
        <begin position="1"/>
        <end position="58"/>
    </location>
</feature>
<evidence type="ECO:0000256" key="4">
    <source>
        <dbReference type="ARBA" id="ARBA00023163"/>
    </source>
</evidence>
<evidence type="ECO:0000313" key="6">
    <source>
        <dbReference type="EMBL" id="SDJ22301.1"/>
    </source>
</evidence>
<dbReference type="AlphaFoldDB" id="A0A1G8RZF7"/>
<dbReference type="GO" id="GO:0003677">
    <property type="term" value="F:DNA binding"/>
    <property type="evidence" value="ECO:0007669"/>
    <property type="project" value="UniProtKB-KW"/>
</dbReference>
<dbReference type="Gene3D" id="1.10.10.10">
    <property type="entry name" value="Winged helix-like DNA-binding domain superfamily/Winged helix DNA-binding domain"/>
    <property type="match status" value="1"/>
</dbReference>
<dbReference type="SUPFAM" id="SSF53850">
    <property type="entry name" value="Periplasmic binding protein-like II"/>
    <property type="match status" value="1"/>
</dbReference>
<evidence type="ECO:0000256" key="1">
    <source>
        <dbReference type="ARBA" id="ARBA00009437"/>
    </source>
</evidence>
<dbReference type="GO" id="GO:0003700">
    <property type="term" value="F:DNA-binding transcription factor activity"/>
    <property type="evidence" value="ECO:0007669"/>
    <property type="project" value="InterPro"/>
</dbReference>
<dbReference type="PROSITE" id="PS50931">
    <property type="entry name" value="HTH_LYSR"/>
    <property type="match status" value="1"/>
</dbReference>
<comment type="similarity">
    <text evidence="1">Belongs to the LysR transcriptional regulatory family.</text>
</comment>
<dbReference type="EMBL" id="FNDZ01000010">
    <property type="protein sequence ID" value="SDJ22301.1"/>
    <property type="molecule type" value="Genomic_DNA"/>
</dbReference>
<dbReference type="InterPro" id="IPR050950">
    <property type="entry name" value="HTH-type_LysR_regulators"/>
</dbReference>